<evidence type="ECO:0000256" key="2">
    <source>
        <dbReference type="ARBA" id="ARBA00023125"/>
    </source>
</evidence>
<dbReference type="InterPro" id="IPR036388">
    <property type="entry name" value="WH-like_DNA-bd_sf"/>
</dbReference>
<organism evidence="6 7">
    <name type="scientific">Candidatus Abzuiibacterium crystallinum</name>
    <dbReference type="NCBI Taxonomy" id="1974748"/>
    <lineage>
        <taxon>Bacteria</taxon>
        <taxon>Pseudomonadati</taxon>
        <taxon>Candidatus Omnitrophota</taxon>
        <taxon>Candidatus Abzuiibacterium</taxon>
    </lineage>
</organism>
<dbReference type="PROSITE" id="PS51063">
    <property type="entry name" value="HTH_CRP_2"/>
    <property type="match status" value="1"/>
</dbReference>
<feature type="domain" description="HTH crp-type" evidence="5">
    <location>
        <begin position="152"/>
        <end position="225"/>
    </location>
</feature>
<dbReference type="InterPro" id="IPR014710">
    <property type="entry name" value="RmlC-like_jellyroll"/>
</dbReference>
<dbReference type="InterPro" id="IPR018490">
    <property type="entry name" value="cNMP-bd_dom_sf"/>
</dbReference>
<dbReference type="InterPro" id="IPR000595">
    <property type="entry name" value="cNMP-bd_dom"/>
</dbReference>
<dbReference type="GO" id="GO:0005829">
    <property type="term" value="C:cytosol"/>
    <property type="evidence" value="ECO:0007669"/>
    <property type="project" value="TreeGrafter"/>
</dbReference>
<dbReference type="CDD" id="cd00038">
    <property type="entry name" value="CAP_ED"/>
    <property type="match status" value="1"/>
</dbReference>
<dbReference type="GO" id="GO:0003677">
    <property type="term" value="F:DNA binding"/>
    <property type="evidence" value="ECO:0007669"/>
    <property type="project" value="UniProtKB-KW"/>
</dbReference>
<dbReference type="Gene3D" id="1.10.10.10">
    <property type="entry name" value="Winged helix-like DNA-binding domain superfamily/Winged helix DNA-binding domain"/>
    <property type="match status" value="1"/>
</dbReference>
<keyword evidence="1" id="KW-0805">Transcription regulation</keyword>
<gene>
    <name evidence="6" type="ORF">COV74_01095</name>
</gene>
<dbReference type="Pfam" id="PF00027">
    <property type="entry name" value="cNMP_binding"/>
    <property type="match status" value="1"/>
</dbReference>
<dbReference type="Gene3D" id="2.60.120.10">
    <property type="entry name" value="Jelly Rolls"/>
    <property type="match status" value="1"/>
</dbReference>
<dbReference type="SMART" id="SM00419">
    <property type="entry name" value="HTH_CRP"/>
    <property type="match status" value="1"/>
</dbReference>
<proteinExistence type="predicted"/>
<dbReference type="InterPro" id="IPR050397">
    <property type="entry name" value="Env_Response_Regulators"/>
</dbReference>
<keyword evidence="2" id="KW-0238">DNA-binding</keyword>
<dbReference type="Proteomes" id="UP000230859">
    <property type="component" value="Unassembled WGS sequence"/>
</dbReference>
<name>A0A2H0LSG8_9BACT</name>
<comment type="caution">
    <text evidence="6">The sequence shown here is derived from an EMBL/GenBank/DDBJ whole genome shotgun (WGS) entry which is preliminary data.</text>
</comment>
<evidence type="ECO:0000313" key="7">
    <source>
        <dbReference type="Proteomes" id="UP000230859"/>
    </source>
</evidence>
<protein>
    <submittedName>
        <fullName evidence="6">Cyclic nucleotide-binding protein</fullName>
    </submittedName>
</protein>
<evidence type="ECO:0000256" key="3">
    <source>
        <dbReference type="ARBA" id="ARBA00023163"/>
    </source>
</evidence>
<evidence type="ECO:0000313" key="6">
    <source>
        <dbReference type="EMBL" id="PIQ87348.1"/>
    </source>
</evidence>
<dbReference type="PANTHER" id="PTHR24567">
    <property type="entry name" value="CRP FAMILY TRANSCRIPTIONAL REGULATORY PROTEIN"/>
    <property type="match status" value="1"/>
</dbReference>
<dbReference type="SUPFAM" id="SSF46785">
    <property type="entry name" value="Winged helix' DNA-binding domain"/>
    <property type="match status" value="1"/>
</dbReference>
<sequence length="231" mass="26341">MTITSTTAKIWYLKQVNLFKWMSKEDMEQMAKMVIEKSFRKKERIYLPGEPGQSIYLLKKGVVKISKVTLDGRELTLAFLKPGEIFGELEVMGETARDTQAEAHSDLLICVLRRENLMQIMEMKPKLGIQLSKLIGFRRKVIENRLENLIFRSISQRLASLLLELGREFGEPNGNGVKINLPLTHQDLANLIGAARQTVTETLHTFKSHGLIEMTGKWITFKNPEGLKNLA</sequence>
<dbReference type="EMBL" id="PCVY01000014">
    <property type="protein sequence ID" value="PIQ87348.1"/>
    <property type="molecule type" value="Genomic_DNA"/>
</dbReference>
<dbReference type="PRINTS" id="PR00034">
    <property type="entry name" value="HTHCRP"/>
</dbReference>
<keyword evidence="3" id="KW-0804">Transcription</keyword>
<dbReference type="SMART" id="SM00100">
    <property type="entry name" value="cNMP"/>
    <property type="match status" value="1"/>
</dbReference>
<dbReference type="InterPro" id="IPR012318">
    <property type="entry name" value="HTH_CRP"/>
</dbReference>
<dbReference type="AlphaFoldDB" id="A0A2H0LSG8"/>
<reference evidence="6 7" key="1">
    <citation type="submission" date="2017-09" db="EMBL/GenBank/DDBJ databases">
        <title>Depth-based differentiation of microbial function through sediment-hosted aquifers and enrichment of novel symbionts in the deep terrestrial subsurface.</title>
        <authorList>
            <person name="Probst A.J."/>
            <person name="Ladd B."/>
            <person name="Jarett J.K."/>
            <person name="Geller-Mcgrath D.E."/>
            <person name="Sieber C.M."/>
            <person name="Emerson J.B."/>
            <person name="Anantharaman K."/>
            <person name="Thomas B.C."/>
            <person name="Malmstrom R."/>
            <person name="Stieglmeier M."/>
            <person name="Klingl A."/>
            <person name="Woyke T."/>
            <person name="Ryan C.M."/>
            <person name="Banfield J.F."/>
        </authorList>
    </citation>
    <scope>NUCLEOTIDE SEQUENCE [LARGE SCALE GENOMIC DNA]</scope>
    <source>
        <strain evidence="6">CG11_big_fil_rev_8_21_14_0_20_45_26</strain>
    </source>
</reference>
<dbReference type="Pfam" id="PF13545">
    <property type="entry name" value="HTH_Crp_2"/>
    <property type="match status" value="1"/>
</dbReference>
<evidence type="ECO:0000259" key="5">
    <source>
        <dbReference type="PROSITE" id="PS51063"/>
    </source>
</evidence>
<dbReference type="PANTHER" id="PTHR24567:SF74">
    <property type="entry name" value="HTH-TYPE TRANSCRIPTIONAL REGULATOR ARCR"/>
    <property type="match status" value="1"/>
</dbReference>
<evidence type="ECO:0000259" key="4">
    <source>
        <dbReference type="PROSITE" id="PS50042"/>
    </source>
</evidence>
<accession>A0A2H0LSG8</accession>
<dbReference type="GO" id="GO:0003700">
    <property type="term" value="F:DNA-binding transcription factor activity"/>
    <property type="evidence" value="ECO:0007669"/>
    <property type="project" value="TreeGrafter"/>
</dbReference>
<dbReference type="SUPFAM" id="SSF51206">
    <property type="entry name" value="cAMP-binding domain-like"/>
    <property type="match status" value="1"/>
</dbReference>
<dbReference type="CDD" id="cd00092">
    <property type="entry name" value="HTH_CRP"/>
    <property type="match status" value="1"/>
</dbReference>
<dbReference type="PROSITE" id="PS50042">
    <property type="entry name" value="CNMP_BINDING_3"/>
    <property type="match status" value="1"/>
</dbReference>
<evidence type="ECO:0000256" key="1">
    <source>
        <dbReference type="ARBA" id="ARBA00023015"/>
    </source>
</evidence>
<feature type="domain" description="Cyclic nucleotide-binding" evidence="4">
    <location>
        <begin position="18"/>
        <end position="121"/>
    </location>
</feature>
<dbReference type="InterPro" id="IPR036390">
    <property type="entry name" value="WH_DNA-bd_sf"/>
</dbReference>